<reference evidence="2" key="1">
    <citation type="journal article" date="2019" name="Int. J. Syst. Evol. Microbiol.">
        <title>The Global Catalogue of Microorganisms (GCM) 10K type strain sequencing project: providing services to taxonomists for standard genome sequencing and annotation.</title>
        <authorList>
            <consortium name="The Broad Institute Genomics Platform"/>
            <consortium name="The Broad Institute Genome Sequencing Center for Infectious Disease"/>
            <person name="Wu L."/>
            <person name="Ma J."/>
        </authorList>
    </citation>
    <scope>NUCLEOTIDE SEQUENCE [LARGE SCALE GENOMIC DNA]</scope>
    <source>
        <strain evidence="2">CCUG 62793</strain>
    </source>
</reference>
<proteinExistence type="predicted"/>
<dbReference type="Proteomes" id="UP001597287">
    <property type="component" value="Unassembled WGS sequence"/>
</dbReference>
<accession>A0ABW5EL89</accession>
<protein>
    <submittedName>
        <fullName evidence="1">Uncharacterized protein</fullName>
    </submittedName>
</protein>
<sequence length="83" mass="8662">MSKEHGKIHAIYDPLEQRAGLDGNPPDTAPLGVLEAAGAILAGRITGCNPILVEAQLRIFHQSKGLDSAIVRADPIGKIPIGS</sequence>
<gene>
    <name evidence="1" type="ORF">ACFSPV_02805</name>
</gene>
<evidence type="ECO:0000313" key="1">
    <source>
        <dbReference type="EMBL" id="MFD2317624.1"/>
    </source>
</evidence>
<keyword evidence="2" id="KW-1185">Reference proteome</keyword>
<dbReference type="EMBL" id="JBHUIG010000003">
    <property type="protein sequence ID" value="MFD2317624.1"/>
    <property type="molecule type" value="Genomic_DNA"/>
</dbReference>
<comment type="caution">
    <text evidence="1">The sequence shown here is derived from an EMBL/GenBank/DDBJ whole genome shotgun (WGS) entry which is preliminary data.</text>
</comment>
<evidence type="ECO:0000313" key="2">
    <source>
        <dbReference type="Proteomes" id="UP001597287"/>
    </source>
</evidence>
<dbReference type="RefSeq" id="WP_380110169.1">
    <property type="nucleotide sequence ID" value="NZ_JBHSIH010000001.1"/>
</dbReference>
<organism evidence="1 2">
    <name type="scientific">Delftia deserti</name>
    <dbReference type="NCBI Taxonomy" id="1651218"/>
    <lineage>
        <taxon>Bacteria</taxon>
        <taxon>Pseudomonadati</taxon>
        <taxon>Pseudomonadota</taxon>
        <taxon>Betaproteobacteria</taxon>
        <taxon>Burkholderiales</taxon>
        <taxon>Comamonadaceae</taxon>
        <taxon>Delftia</taxon>
    </lineage>
</organism>
<name>A0ABW5EL89_9BURK</name>